<sequence>MDETSDVTPQSKPKCVSASVWERFKALEKRTNDVTKRSTEKRIKHLQKNILQTVQEKLSSEEEKDILRQHNVSVDDSDKLKCEPNSLSSKTTEPDKKLCDNVKGNADSDILAHRKTDKFAELNAYLGVNDHLLRGVAIDGGVHCGLERQVEEAIKVGHIGTAEQLSDRLAMRNYAVRIAEAAEARDYMKRKKEEGDLAKAKKKQKLHWGFDHKQRWETKSNM</sequence>
<dbReference type="Proteomes" id="UP000828390">
    <property type="component" value="Unassembled WGS sequence"/>
</dbReference>
<dbReference type="EMBL" id="JAIWYP010000014">
    <property type="protein sequence ID" value="KAH3706637.1"/>
    <property type="molecule type" value="Genomic_DNA"/>
</dbReference>
<evidence type="ECO:0008006" key="3">
    <source>
        <dbReference type="Google" id="ProtNLM"/>
    </source>
</evidence>
<dbReference type="AlphaFoldDB" id="A0A9D4BSL5"/>
<organism evidence="1 2">
    <name type="scientific">Dreissena polymorpha</name>
    <name type="common">Zebra mussel</name>
    <name type="synonym">Mytilus polymorpha</name>
    <dbReference type="NCBI Taxonomy" id="45954"/>
    <lineage>
        <taxon>Eukaryota</taxon>
        <taxon>Metazoa</taxon>
        <taxon>Spiralia</taxon>
        <taxon>Lophotrochozoa</taxon>
        <taxon>Mollusca</taxon>
        <taxon>Bivalvia</taxon>
        <taxon>Autobranchia</taxon>
        <taxon>Heteroconchia</taxon>
        <taxon>Euheterodonta</taxon>
        <taxon>Imparidentia</taxon>
        <taxon>Neoheterodontei</taxon>
        <taxon>Myida</taxon>
        <taxon>Dreissenoidea</taxon>
        <taxon>Dreissenidae</taxon>
        <taxon>Dreissena</taxon>
    </lineage>
</organism>
<dbReference type="OrthoDB" id="2418792at2759"/>
<name>A0A9D4BSL5_DREPO</name>
<dbReference type="PANTHER" id="PTHR14386:SF2">
    <property type="entry name" value="PROTEIN FAM204A"/>
    <property type="match status" value="1"/>
</dbReference>
<proteinExistence type="predicted"/>
<evidence type="ECO:0000313" key="1">
    <source>
        <dbReference type="EMBL" id="KAH3706637.1"/>
    </source>
</evidence>
<gene>
    <name evidence="1" type="ORF">DPMN_066025</name>
</gene>
<dbReference type="PANTHER" id="PTHR14386">
    <property type="entry name" value="PROTEIN FAM204A"/>
    <property type="match status" value="1"/>
</dbReference>
<keyword evidence="2" id="KW-1185">Reference proteome</keyword>
<comment type="caution">
    <text evidence="1">The sequence shown here is derived from an EMBL/GenBank/DDBJ whole genome shotgun (WGS) entry which is preliminary data.</text>
</comment>
<evidence type="ECO:0000313" key="2">
    <source>
        <dbReference type="Proteomes" id="UP000828390"/>
    </source>
</evidence>
<dbReference type="InterPro" id="IPR037690">
    <property type="entry name" value="FAM204A"/>
</dbReference>
<accession>A0A9D4BSL5</accession>
<reference evidence="1" key="1">
    <citation type="journal article" date="2019" name="bioRxiv">
        <title>The Genome of the Zebra Mussel, Dreissena polymorpha: A Resource for Invasive Species Research.</title>
        <authorList>
            <person name="McCartney M.A."/>
            <person name="Auch B."/>
            <person name="Kono T."/>
            <person name="Mallez S."/>
            <person name="Zhang Y."/>
            <person name="Obille A."/>
            <person name="Becker A."/>
            <person name="Abrahante J.E."/>
            <person name="Garbe J."/>
            <person name="Badalamenti J.P."/>
            <person name="Herman A."/>
            <person name="Mangelson H."/>
            <person name="Liachko I."/>
            <person name="Sullivan S."/>
            <person name="Sone E.D."/>
            <person name="Koren S."/>
            <person name="Silverstein K.A.T."/>
            <person name="Beckman K.B."/>
            <person name="Gohl D.M."/>
        </authorList>
    </citation>
    <scope>NUCLEOTIDE SEQUENCE</scope>
    <source>
        <strain evidence="1">Duluth1</strain>
        <tissue evidence="1">Whole animal</tissue>
    </source>
</reference>
<protein>
    <recommendedName>
        <fullName evidence="3">Protein FAM204A</fullName>
    </recommendedName>
</protein>
<reference evidence="1" key="2">
    <citation type="submission" date="2020-11" db="EMBL/GenBank/DDBJ databases">
        <authorList>
            <person name="McCartney M.A."/>
            <person name="Auch B."/>
            <person name="Kono T."/>
            <person name="Mallez S."/>
            <person name="Becker A."/>
            <person name="Gohl D.M."/>
            <person name="Silverstein K.A.T."/>
            <person name="Koren S."/>
            <person name="Bechman K.B."/>
            <person name="Herman A."/>
            <person name="Abrahante J.E."/>
            <person name="Garbe J."/>
        </authorList>
    </citation>
    <scope>NUCLEOTIDE SEQUENCE</scope>
    <source>
        <strain evidence="1">Duluth1</strain>
        <tissue evidence="1">Whole animal</tissue>
    </source>
</reference>